<dbReference type="STRING" id="47311.MBCUT_07610"/>
<dbReference type="GO" id="GO:0031145">
    <property type="term" value="P:anaphase-promoting complex-dependent catabolic process"/>
    <property type="evidence" value="ECO:0007669"/>
    <property type="project" value="TreeGrafter"/>
</dbReference>
<dbReference type="InterPro" id="IPR011990">
    <property type="entry name" value="TPR-like_helical_dom_sf"/>
</dbReference>
<dbReference type="PANTHER" id="PTHR12558">
    <property type="entry name" value="CELL DIVISION CYCLE 16,23,27"/>
    <property type="match status" value="1"/>
</dbReference>
<keyword evidence="1" id="KW-0802">TPR repeat</keyword>
<accession>A0A166CSR5</accession>
<evidence type="ECO:0000256" key="1">
    <source>
        <dbReference type="PROSITE-ProRule" id="PRU00339"/>
    </source>
</evidence>
<organism evidence="2 3">
    <name type="scientific">Methanobrevibacter cuticularis</name>
    <dbReference type="NCBI Taxonomy" id="47311"/>
    <lineage>
        <taxon>Archaea</taxon>
        <taxon>Methanobacteriati</taxon>
        <taxon>Methanobacteriota</taxon>
        <taxon>Methanomada group</taxon>
        <taxon>Methanobacteria</taxon>
        <taxon>Methanobacteriales</taxon>
        <taxon>Methanobacteriaceae</taxon>
        <taxon>Methanobrevibacter</taxon>
    </lineage>
</organism>
<dbReference type="Proteomes" id="UP000077275">
    <property type="component" value="Unassembled WGS sequence"/>
</dbReference>
<dbReference type="RefSeq" id="WP_067259106.1">
    <property type="nucleotide sequence ID" value="NZ_LWMW01000090.1"/>
</dbReference>
<comment type="caution">
    <text evidence="2">The sequence shown here is derived from an EMBL/GenBank/DDBJ whole genome shotgun (WGS) entry which is preliminary data.</text>
</comment>
<dbReference type="GO" id="GO:0005737">
    <property type="term" value="C:cytoplasm"/>
    <property type="evidence" value="ECO:0007669"/>
    <property type="project" value="TreeGrafter"/>
</dbReference>
<dbReference type="GO" id="GO:0016567">
    <property type="term" value="P:protein ubiquitination"/>
    <property type="evidence" value="ECO:0007669"/>
    <property type="project" value="TreeGrafter"/>
</dbReference>
<gene>
    <name evidence="2" type="primary">yrrB_2</name>
    <name evidence="2" type="ORF">MBCUT_07610</name>
</gene>
<sequence length="274" mass="31442">MNNFLNNFKVKYYCYKGLYYLTKSSDFGMALSYFDKALDIDENSVIGLTGRGTALERITRSSVGEKWVDKALDIDPVNLLALFYKGEILGDKKDHVNASIFFKKALETAKSSKNSRGKILLGDIYYELSFQYLSLDNPQKALKCIEKGEKDCPNDEKLLINKGLALNMLKEYKKAIHYFDLIISKNNPELLSFCNHHFIGKGVSLFHLKDYENALNCFNKAIEVGDNHPCGFYWKSKVLNILDNADEANKCYFEAKELASRRLNYYKGTKTIFR</sequence>
<name>A0A166CSR5_9EURY</name>
<evidence type="ECO:0000313" key="3">
    <source>
        <dbReference type="Proteomes" id="UP000077275"/>
    </source>
</evidence>
<dbReference type="Gene3D" id="1.25.40.10">
    <property type="entry name" value="Tetratricopeptide repeat domain"/>
    <property type="match status" value="3"/>
</dbReference>
<dbReference type="SUPFAM" id="SSF81901">
    <property type="entry name" value="HCP-like"/>
    <property type="match status" value="1"/>
</dbReference>
<protein>
    <submittedName>
        <fullName evidence="2">TPR repeat-containing protein YrrB</fullName>
    </submittedName>
</protein>
<reference evidence="2 3" key="1">
    <citation type="submission" date="2016-04" db="EMBL/GenBank/DDBJ databases">
        <title>Genome sequence of Methanobrevibacter cuticularis DSM 11139.</title>
        <authorList>
            <person name="Poehlein A."/>
            <person name="Seedorf H."/>
            <person name="Daniel R."/>
        </authorList>
    </citation>
    <scope>NUCLEOTIDE SEQUENCE [LARGE SCALE GENOMIC DNA]</scope>
    <source>
        <strain evidence="2 3">DSM 11139</strain>
    </source>
</reference>
<dbReference type="GO" id="GO:0051301">
    <property type="term" value="P:cell division"/>
    <property type="evidence" value="ECO:0007669"/>
    <property type="project" value="TreeGrafter"/>
</dbReference>
<dbReference type="Pfam" id="PF13181">
    <property type="entry name" value="TPR_8"/>
    <property type="match status" value="1"/>
</dbReference>
<dbReference type="EMBL" id="LWMW01000090">
    <property type="protein sequence ID" value="KZX16527.1"/>
    <property type="molecule type" value="Genomic_DNA"/>
</dbReference>
<feature type="repeat" description="TPR" evidence="1">
    <location>
        <begin position="195"/>
        <end position="228"/>
    </location>
</feature>
<dbReference type="PATRIC" id="fig|47311.3.peg.843"/>
<dbReference type="PROSITE" id="PS50005">
    <property type="entry name" value="TPR"/>
    <property type="match status" value="1"/>
</dbReference>
<dbReference type="SMART" id="SM00028">
    <property type="entry name" value="TPR"/>
    <property type="match status" value="5"/>
</dbReference>
<proteinExistence type="predicted"/>
<keyword evidence="3" id="KW-1185">Reference proteome</keyword>
<dbReference type="OrthoDB" id="74393at2157"/>
<evidence type="ECO:0000313" key="2">
    <source>
        <dbReference type="EMBL" id="KZX16527.1"/>
    </source>
</evidence>
<dbReference type="PANTHER" id="PTHR12558:SF13">
    <property type="entry name" value="CELL DIVISION CYCLE PROTEIN 27 HOMOLOG"/>
    <property type="match status" value="1"/>
</dbReference>
<dbReference type="InterPro" id="IPR019734">
    <property type="entry name" value="TPR_rpt"/>
</dbReference>
<dbReference type="AlphaFoldDB" id="A0A166CSR5"/>